<dbReference type="InterPro" id="IPR044925">
    <property type="entry name" value="His-Me_finger_sf"/>
</dbReference>
<dbReference type="GO" id="GO:0006309">
    <property type="term" value="P:apoptotic DNA fragmentation"/>
    <property type="evidence" value="ECO:0007669"/>
    <property type="project" value="TreeGrafter"/>
</dbReference>
<feature type="domain" description="DNA/RNA non-specific endonuclease/pyrophosphatase/phosphodiesterase" evidence="7">
    <location>
        <begin position="144"/>
        <end position="310"/>
    </location>
</feature>
<accession>A0A5N5TDD5</accession>
<dbReference type="GO" id="GO:0004521">
    <property type="term" value="F:RNA endonuclease activity"/>
    <property type="evidence" value="ECO:0007669"/>
    <property type="project" value="TreeGrafter"/>
</dbReference>
<dbReference type="GO" id="GO:0003676">
    <property type="term" value="F:nucleic acid binding"/>
    <property type="evidence" value="ECO:0007669"/>
    <property type="project" value="InterPro"/>
</dbReference>
<keyword evidence="3" id="KW-0378">Hydrolase</keyword>
<name>A0A5N5TDD5_9CRUS</name>
<comment type="caution">
    <text evidence="8">The sequence shown here is derived from an EMBL/GenBank/DDBJ whole genome shotgun (WGS) entry which is preliminary data.</text>
</comment>
<dbReference type="OrthoDB" id="5960141at2759"/>
<feature type="binding site" evidence="5">
    <location>
        <position position="260"/>
    </location>
    <ligand>
        <name>Mg(2+)</name>
        <dbReference type="ChEBI" id="CHEBI:18420"/>
        <note>catalytic</note>
    </ligand>
</feature>
<dbReference type="GO" id="GO:0046872">
    <property type="term" value="F:metal ion binding"/>
    <property type="evidence" value="ECO:0007669"/>
    <property type="project" value="UniProtKB-KW"/>
</dbReference>
<gene>
    <name evidence="8" type="ORF">Anas_12321</name>
</gene>
<reference evidence="8 9" key="1">
    <citation type="journal article" date="2019" name="PLoS Biol.">
        <title>Sex chromosomes control vertical transmission of feminizing Wolbachia symbionts in an isopod.</title>
        <authorList>
            <person name="Becking T."/>
            <person name="Chebbi M.A."/>
            <person name="Giraud I."/>
            <person name="Moumen B."/>
            <person name="Laverre T."/>
            <person name="Caubet Y."/>
            <person name="Peccoud J."/>
            <person name="Gilbert C."/>
            <person name="Cordaux R."/>
        </authorList>
    </citation>
    <scope>NUCLEOTIDE SEQUENCE [LARGE SCALE GENOMIC DNA]</scope>
    <source>
        <strain evidence="8">ANa2</strain>
        <tissue evidence="8">Whole body excluding digestive tract and cuticle</tissue>
    </source>
</reference>
<evidence type="ECO:0000259" key="7">
    <source>
        <dbReference type="SMART" id="SM00892"/>
    </source>
</evidence>
<keyword evidence="5" id="KW-0479">Metal-binding</keyword>
<evidence type="ECO:0000256" key="4">
    <source>
        <dbReference type="PIRSR" id="PIRSR640255-1"/>
    </source>
</evidence>
<dbReference type="InterPro" id="IPR001604">
    <property type="entry name" value="Endo_G_ENPP1-like_dom"/>
</dbReference>
<dbReference type="AlphaFoldDB" id="A0A5N5TDD5"/>
<dbReference type="InterPro" id="IPR040255">
    <property type="entry name" value="Non-specific_endonuclease"/>
</dbReference>
<protein>
    <recommendedName>
        <fullName evidence="7">DNA/RNA non-specific endonuclease/pyrophosphatase/phosphodiesterase domain-containing protein</fullName>
    </recommendedName>
</protein>
<keyword evidence="3" id="KW-0255">Endonuclease</keyword>
<feature type="chain" id="PRO_5024436887" description="DNA/RNA non-specific endonuclease/pyrophosphatase/phosphodiesterase domain-containing protein" evidence="6">
    <location>
        <begin position="23"/>
        <end position="311"/>
    </location>
</feature>
<keyword evidence="6" id="KW-0732">Signal</keyword>
<keyword evidence="2" id="KW-0540">Nuclease</keyword>
<evidence type="ECO:0000256" key="2">
    <source>
        <dbReference type="ARBA" id="ARBA00022722"/>
    </source>
</evidence>
<evidence type="ECO:0000313" key="8">
    <source>
        <dbReference type="EMBL" id="KAB7504237.1"/>
    </source>
</evidence>
<keyword evidence="9" id="KW-1185">Reference proteome</keyword>
<dbReference type="Pfam" id="PF01223">
    <property type="entry name" value="Endonuclease_NS"/>
    <property type="match status" value="1"/>
</dbReference>
<sequence>MQTFSLTLQLVIAAVFSSLISGEDCVWNKDNDYPGYPPLLINKDTWISLKAVKENDERVVRIAENTVVVVACSGTLIQSLQEEVVEGFCEGGQNLNIGGSSYTISDLGCSSVVKNSISPTLNPCGADDQGVTTLIGFNVPGYSFYPTINVCFYTDTETNMYSEHVVYGENVDAGDGNPDKPYFVDDVQFYPTIDPNECYLTANQDEYFTSLMGDPDFIDLDTSIYFARGHMAPNADFLTDMEADASYHYLNAVPQWQVYNGGNWMYLESDVRDLAESHRSNLHIFTGPWQNLVLNDVNNNPTTIYICNSQE</sequence>
<evidence type="ECO:0000256" key="5">
    <source>
        <dbReference type="PIRSR" id="PIRSR640255-2"/>
    </source>
</evidence>
<proteinExistence type="inferred from homology"/>
<dbReference type="GO" id="GO:0000014">
    <property type="term" value="F:single-stranded DNA endodeoxyribonuclease activity"/>
    <property type="evidence" value="ECO:0007669"/>
    <property type="project" value="TreeGrafter"/>
</dbReference>
<evidence type="ECO:0000313" key="9">
    <source>
        <dbReference type="Proteomes" id="UP000326759"/>
    </source>
</evidence>
<dbReference type="PANTHER" id="PTHR13966:SF19">
    <property type="entry name" value="NUCLEASE EXOG, MITOCHONDRIAL"/>
    <property type="match status" value="1"/>
</dbReference>
<dbReference type="GO" id="GO:0005743">
    <property type="term" value="C:mitochondrial inner membrane"/>
    <property type="evidence" value="ECO:0007669"/>
    <property type="project" value="TreeGrafter"/>
</dbReference>
<evidence type="ECO:0000256" key="3">
    <source>
        <dbReference type="ARBA" id="ARBA00022759"/>
    </source>
</evidence>
<comment type="similarity">
    <text evidence="1">Belongs to the DNA/RNA non-specific endonuclease family.</text>
</comment>
<dbReference type="Proteomes" id="UP000326759">
    <property type="component" value="Unassembled WGS sequence"/>
</dbReference>
<dbReference type="EMBL" id="SEYY01003528">
    <property type="protein sequence ID" value="KAB7504237.1"/>
    <property type="molecule type" value="Genomic_DNA"/>
</dbReference>
<feature type="active site" description="Proton acceptor" evidence="4">
    <location>
        <position position="230"/>
    </location>
</feature>
<organism evidence="8 9">
    <name type="scientific">Armadillidium nasatum</name>
    <dbReference type="NCBI Taxonomy" id="96803"/>
    <lineage>
        <taxon>Eukaryota</taxon>
        <taxon>Metazoa</taxon>
        <taxon>Ecdysozoa</taxon>
        <taxon>Arthropoda</taxon>
        <taxon>Crustacea</taxon>
        <taxon>Multicrustacea</taxon>
        <taxon>Malacostraca</taxon>
        <taxon>Eumalacostraca</taxon>
        <taxon>Peracarida</taxon>
        <taxon>Isopoda</taxon>
        <taxon>Oniscidea</taxon>
        <taxon>Crinocheta</taxon>
        <taxon>Armadillidiidae</taxon>
        <taxon>Armadillidium</taxon>
    </lineage>
</organism>
<feature type="signal peptide" evidence="6">
    <location>
        <begin position="1"/>
        <end position="22"/>
    </location>
</feature>
<evidence type="ECO:0000256" key="1">
    <source>
        <dbReference type="ARBA" id="ARBA00010052"/>
    </source>
</evidence>
<dbReference type="SMART" id="SM00892">
    <property type="entry name" value="Endonuclease_NS"/>
    <property type="match status" value="1"/>
</dbReference>
<dbReference type="InterPro" id="IPR044929">
    <property type="entry name" value="DNA/RNA_non-sp_Endonuclease_sf"/>
</dbReference>
<dbReference type="SUPFAM" id="SSF54060">
    <property type="entry name" value="His-Me finger endonucleases"/>
    <property type="match status" value="1"/>
</dbReference>
<dbReference type="Gene3D" id="3.40.570.10">
    <property type="entry name" value="Extracellular Endonuclease, subunit A"/>
    <property type="match status" value="1"/>
</dbReference>
<evidence type="ECO:0000256" key="6">
    <source>
        <dbReference type="SAM" id="SignalP"/>
    </source>
</evidence>
<dbReference type="GO" id="GO:0005634">
    <property type="term" value="C:nucleus"/>
    <property type="evidence" value="ECO:0007669"/>
    <property type="project" value="TreeGrafter"/>
</dbReference>
<dbReference type="PANTHER" id="PTHR13966">
    <property type="entry name" value="ENDONUCLEASE RELATED"/>
    <property type="match status" value="1"/>
</dbReference>